<feature type="transmembrane region" description="Helical" evidence="1">
    <location>
        <begin position="125"/>
        <end position="145"/>
    </location>
</feature>
<feature type="transmembrane region" description="Helical" evidence="1">
    <location>
        <begin position="86"/>
        <end position="105"/>
    </location>
</feature>
<dbReference type="Proteomes" id="UP000198286">
    <property type="component" value="Chromosome"/>
</dbReference>
<dbReference type="Pfam" id="PF10935">
    <property type="entry name" value="DUF2637"/>
    <property type="match status" value="1"/>
</dbReference>
<keyword evidence="5" id="KW-1185">Reference proteome</keyword>
<dbReference type="EMBL" id="CP015267">
    <property type="protein sequence ID" value="ASL13214.1"/>
    <property type="molecule type" value="Genomic_DNA"/>
</dbReference>
<evidence type="ECO:0000256" key="1">
    <source>
        <dbReference type="SAM" id="Phobius"/>
    </source>
</evidence>
<feature type="transmembrane region" description="Helical" evidence="1">
    <location>
        <begin position="24"/>
        <end position="46"/>
    </location>
</feature>
<feature type="transmembrane region" description="Helical" evidence="1">
    <location>
        <begin position="52"/>
        <end position="74"/>
    </location>
</feature>
<accession>A0A220XP83</accession>
<dbReference type="AlphaFoldDB" id="A0A220XP83"/>
<dbReference type="Proteomes" id="UP001529272">
    <property type="component" value="Unassembled WGS sequence"/>
</dbReference>
<reference evidence="2 4" key="1">
    <citation type="journal article" date="2017" name="Lancet Infect. Dis.">
        <title>Global outbreak of severe Mycobacterium chimaera disease after cardiac surgery: a molecular epidemiological study.</title>
        <authorList>
            <person name="van Ingen J."/>
            <person name="Kohl T."/>
            <person name="Kranzer K."/>
            <person name="Hasse B."/>
            <person name="Keller P."/>
            <person name="Szafranska A."/>
            <person name="Hillemann D."/>
            <person name="Chand M."/>
            <person name="Schreiber P."/>
            <person name="Sommerstein R."/>
            <person name="Berger C."/>
            <person name="Genoni M."/>
            <person name="Ruegg C."/>
            <person name="Troillet N."/>
            <person name="Widmer A.F."/>
            <person name="Becker S.L."/>
            <person name="Herrmann M."/>
            <person name="Eckmanns T."/>
            <person name="Haller S."/>
            <person name="Hoeller C."/>
            <person name="Debast S.B."/>
            <person name="Wolfhagen M.J."/>
            <person name="Hopman J."/>
            <person name="Kluytmans J."/>
            <person name="Langelaar M."/>
            <person name="Notermans D.W."/>
            <person name="ten Oever J."/>
            <person name="van den Barselaar P."/>
            <person name="Vonk A.B.A."/>
            <person name="Vos M.C."/>
            <person name="Ahmed N."/>
            <person name="Brown T."/>
            <person name="Crook D."/>
            <person name="Lamagni T."/>
            <person name="Phin N."/>
            <person name="Smith E.G."/>
            <person name="Zambon M."/>
            <person name="Serr A."/>
            <person name="Goetting T."/>
            <person name="Ebner W."/>
            <person name="Thuermer A."/>
            <person name="Utpatel C."/>
            <person name="Sproer C."/>
            <person name="Bunk B."/>
            <person name="Nubel U."/>
            <person name="Bloemberg G."/>
            <person name="Bottger E."/>
            <person name="Niemann S."/>
            <person name="Wagner D."/>
            <person name="Sax H."/>
        </authorList>
    </citation>
    <scope>NUCLEOTIDE SEQUENCE [LARGE SCALE GENOMIC DNA]</scope>
    <source>
        <strain evidence="2 4">ZUERICH-2</strain>
    </source>
</reference>
<dbReference type="EMBL" id="JASZZX010000031">
    <property type="protein sequence ID" value="MDM3929158.1"/>
    <property type="molecule type" value="Genomic_DNA"/>
</dbReference>
<protein>
    <submittedName>
        <fullName evidence="3">DUF2637 domain-containing protein</fullName>
    </submittedName>
    <submittedName>
        <fullName evidence="2">Phage excisionase</fullName>
    </submittedName>
</protein>
<evidence type="ECO:0000313" key="4">
    <source>
        <dbReference type="Proteomes" id="UP000198286"/>
    </source>
</evidence>
<proteinExistence type="predicted"/>
<name>A0A220XP83_MYCIT</name>
<dbReference type="InterPro" id="IPR021235">
    <property type="entry name" value="DUF2637"/>
</dbReference>
<keyword evidence="1" id="KW-1133">Transmembrane helix</keyword>
<reference evidence="5" key="3">
    <citation type="submission" date="2023-06" db="EMBL/GenBank/DDBJ databases">
        <title>Itaconate inhibition of nontuberculous mycobacteria.</title>
        <authorList>
            <person name="Spilker T."/>
        </authorList>
    </citation>
    <scope>NUCLEOTIDE SEQUENCE [LARGE SCALE GENOMIC DNA]</scope>
    <source>
        <strain evidence="5">FLAC1071</strain>
    </source>
</reference>
<evidence type="ECO:0000313" key="3">
    <source>
        <dbReference type="EMBL" id="MDM3929158.1"/>
    </source>
</evidence>
<reference evidence="3" key="4">
    <citation type="submission" date="2023-06" db="EMBL/GenBank/DDBJ databases">
        <authorList>
            <person name="Spilker T."/>
        </authorList>
    </citation>
    <scope>NUCLEOTIDE SEQUENCE</scope>
    <source>
        <strain evidence="3">FLAC1071</strain>
    </source>
</reference>
<gene>
    <name evidence="2" type="ORF">MYCOZU2_00760</name>
    <name evidence="3" type="ORF">QRB35_24550</name>
</gene>
<reference evidence="3 5" key="2">
    <citation type="submission" date="2023-06" db="EMBL/GenBank/DDBJ databases">
        <title>Itaconate inhibition of nontuberculous mycobacteria.</title>
        <authorList>
            <person name="Breen P."/>
            <person name="Zimbric M."/>
            <person name="Caverly L."/>
        </authorList>
    </citation>
    <scope>NUCLEOTIDE SEQUENCE [LARGE SCALE GENOMIC DNA]</scope>
    <source>
        <strain evidence="3 5">FLAC1071</strain>
    </source>
</reference>
<dbReference type="RefSeq" id="WP_080691135.1">
    <property type="nucleotide sequence ID" value="NZ_CP015272.1"/>
</dbReference>
<organism evidence="2 4">
    <name type="scientific">Mycobacterium intracellulare subsp. chimaera</name>
    <dbReference type="NCBI Taxonomy" id="222805"/>
    <lineage>
        <taxon>Bacteria</taxon>
        <taxon>Bacillati</taxon>
        <taxon>Actinomycetota</taxon>
        <taxon>Actinomycetes</taxon>
        <taxon>Mycobacteriales</taxon>
        <taxon>Mycobacteriaceae</taxon>
        <taxon>Mycobacterium</taxon>
        <taxon>Mycobacterium avium complex (MAC)</taxon>
    </lineage>
</organism>
<evidence type="ECO:0000313" key="5">
    <source>
        <dbReference type="Proteomes" id="UP001529272"/>
    </source>
</evidence>
<keyword evidence="1" id="KW-0472">Membrane</keyword>
<keyword evidence="1" id="KW-0812">Transmembrane</keyword>
<evidence type="ECO:0000313" key="2">
    <source>
        <dbReference type="EMBL" id="ASL13214.1"/>
    </source>
</evidence>
<sequence>MACDSARSTPADTDPKTHRRAVRFFWVVLIGASAASIAGNALHAIVQADHVAPALAAAVATAPPLVLLGSTEGLSLLIKVHRRPTLTFWAAVIMTLLLGAGAFRLSFDALCSLAIRCGIRPSLAWLWPLIIDVTTAQATVALVALTRLLHSRAEAPPALVEEDVPVSLSATPLPVAGSSAGERDRAMVAVEPDRSLSSVPRVDAAVPPRERHEHAVRTVMASKRTKQPAEIIDAVLRRHADGQKPGEISEELKLHHTTVNRILATALHSAAAV</sequence>